<organism evidence="2 3">
    <name type="scientific">Candidatus Uhrbacteria bacterium RIFCSPHIGHO2_01_FULL_63_20</name>
    <dbReference type="NCBI Taxonomy" id="1802385"/>
    <lineage>
        <taxon>Bacteria</taxon>
        <taxon>Candidatus Uhriibacteriota</taxon>
    </lineage>
</organism>
<comment type="caution">
    <text evidence="2">The sequence shown here is derived from an EMBL/GenBank/DDBJ whole genome shotgun (WGS) entry which is preliminary data.</text>
</comment>
<gene>
    <name evidence="2" type="ORF">A2856_00390</name>
</gene>
<feature type="signal peptide" evidence="1">
    <location>
        <begin position="1"/>
        <end position="27"/>
    </location>
</feature>
<proteinExistence type="predicted"/>
<protein>
    <submittedName>
        <fullName evidence="2">Uncharacterized protein</fullName>
    </submittedName>
</protein>
<keyword evidence="1" id="KW-0732">Signal</keyword>
<name>A0A1F7TN46_9BACT</name>
<evidence type="ECO:0000256" key="1">
    <source>
        <dbReference type="SAM" id="SignalP"/>
    </source>
</evidence>
<evidence type="ECO:0000313" key="3">
    <source>
        <dbReference type="Proteomes" id="UP000177885"/>
    </source>
</evidence>
<dbReference type="AlphaFoldDB" id="A0A1F7TN46"/>
<feature type="chain" id="PRO_5009532923" evidence="1">
    <location>
        <begin position="28"/>
        <end position="515"/>
    </location>
</feature>
<sequence>MKKPLILTLLGAALVAVPFTGSVRADAGGFRPIMATSAWNYGAYRVEKLAFSERAVGPFTIKDSVFVAEPEDGCLANCQLYTLNLIKDGSVKAIPHVPASAFSELGLRRNANRLVFADRADLEGLRYDVVEVDVKTLAKKTLAKGVFAKNASKVTPVVDGSTIFLELEFPLPLKNGLRQQAVFLWDPEESVARPITQHWELNREEIQDVIMGFALVKMTFPSGQKQLWLMHGYEIDHRKGEMKDIPGTWTEADGDIVGAHFAGFQVEFFRNYTRYTWPFDSEQPAVAHAGDTLSWFRGADAALQVTDAGSVWVDAQDQLHVSEYGKSRTLGIASFGRFHAEGSKVYFATDFAGKSVSGRAAAQDTNVAILDMNGTKAVGVNSFHQVAYLDLATGLTHDIGTGRDPVVDQDGRAYWHGVTSGIYSATFVPGPSVKAVSNKDASGHFVKGTRVKFEGKARVFVVGADLRLHSLPDETTAFQLFGRDWNKGIVTVKETQMIDYPLGDILRTSGDLAKM</sequence>
<dbReference type="EMBL" id="MGDT01000004">
    <property type="protein sequence ID" value="OGL66947.1"/>
    <property type="molecule type" value="Genomic_DNA"/>
</dbReference>
<accession>A0A1F7TN46</accession>
<reference evidence="2 3" key="1">
    <citation type="journal article" date="2016" name="Nat. Commun.">
        <title>Thousands of microbial genomes shed light on interconnected biogeochemical processes in an aquifer system.</title>
        <authorList>
            <person name="Anantharaman K."/>
            <person name="Brown C.T."/>
            <person name="Hug L.A."/>
            <person name="Sharon I."/>
            <person name="Castelle C.J."/>
            <person name="Probst A.J."/>
            <person name="Thomas B.C."/>
            <person name="Singh A."/>
            <person name="Wilkins M.J."/>
            <person name="Karaoz U."/>
            <person name="Brodie E.L."/>
            <person name="Williams K.H."/>
            <person name="Hubbard S.S."/>
            <person name="Banfield J.F."/>
        </authorList>
    </citation>
    <scope>NUCLEOTIDE SEQUENCE [LARGE SCALE GENOMIC DNA]</scope>
</reference>
<dbReference type="Proteomes" id="UP000177885">
    <property type="component" value="Unassembled WGS sequence"/>
</dbReference>
<evidence type="ECO:0000313" key="2">
    <source>
        <dbReference type="EMBL" id="OGL66947.1"/>
    </source>
</evidence>